<evidence type="ECO:0000256" key="5">
    <source>
        <dbReference type="ARBA" id="ARBA00022840"/>
    </source>
</evidence>
<evidence type="ECO:0000259" key="6">
    <source>
        <dbReference type="Pfam" id="PF08543"/>
    </source>
</evidence>
<evidence type="ECO:0000256" key="2">
    <source>
        <dbReference type="ARBA" id="ARBA00022679"/>
    </source>
</evidence>
<dbReference type="EC" id="2.7.1.35" evidence="1"/>
<dbReference type="NCBIfam" id="TIGR00687">
    <property type="entry name" value="pyridox_kin"/>
    <property type="match status" value="1"/>
</dbReference>
<dbReference type="InterPro" id="IPR004625">
    <property type="entry name" value="PyrdxlKinase"/>
</dbReference>
<accession>A0ABU8XRJ6</accession>
<evidence type="ECO:0000256" key="1">
    <source>
        <dbReference type="ARBA" id="ARBA00012104"/>
    </source>
</evidence>
<evidence type="ECO:0000256" key="3">
    <source>
        <dbReference type="ARBA" id="ARBA00022741"/>
    </source>
</evidence>
<dbReference type="GO" id="GO:0008478">
    <property type="term" value="F:pyridoxal kinase activity"/>
    <property type="evidence" value="ECO:0007669"/>
    <property type="project" value="UniProtKB-EC"/>
</dbReference>
<keyword evidence="2 7" id="KW-0808">Transferase</keyword>
<gene>
    <name evidence="7" type="primary">pdxY</name>
    <name evidence="7" type="ORF">U1T56_11540</name>
</gene>
<dbReference type="EMBL" id="JBBLZC010000010">
    <property type="protein sequence ID" value="MEK0083787.1"/>
    <property type="molecule type" value="Genomic_DNA"/>
</dbReference>
<dbReference type="Pfam" id="PF08543">
    <property type="entry name" value="Phos_pyr_kin"/>
    <property type="match status" value="1"/>
</dbReference>
<feature type="domain" description="Pyridoxamine kinase/Phosphomethylpyrimidine kinase" evidence="6">
    <location>
        <begin position="92"/>
        <end position="257"/>
    </location>
</feature>
<dbReference type="PANTHER" id="PTHR10534:SF2">
    <property type="entry name" value="PYRIDOXAL KINASE"/>
    <property type="match status" value="1"/>
</dbReference>
<keyword evidence="8" id="KW-1185">Reference proteome</keyword>
<keyword evidence="5" id="KW-0067">ATP-binding</keyword>
<evidence type="ECO:0000313" key="8">
    <source>
        <dbReference type="Proteomes" id="UP001375743"/>
    </source>
</evidence>
<dbReference type="Gene3D" id="3.40.1190.20">
    <property type="match status" value="1"/>
</dbReference>
<dbReference type="NCBIfam" id="NF004398">
    <property type="entry name" value="PRK05756.1"/>
    <property type="match status" value="1"/>
</dbReference>
<dbReference type="InterPro" id="IPR029056">
    <property type="entry name" value="Ribokinase-like"/>
</dbReference>
<comment type="caution">
    <text evidence="7">The sequence shown here is derived from an EMBL/GenBank/DDBJ whole genome shotgun (WGS) entry which is preliminary data.</text>
</comment>
<proteinExistence type="predicted"/>
<keyword evidence="4 7" id="KW-0418">Kinase</keyword>
<evidence type="ECO:0000256" key="4">
    <source>
        <dbReference type="ARBA" id="ARBA00022777"/>
    </source>
</evidence>
<organism evidence="7 8">
    <name type="scientific">Benzoatithermus flavus</name>
    <dbReference type="NCBI Taxonomy" id="3108223"/>
    <lineage>
        <taxon>Bacteria</taxon>
        <taxon>Pseudomonadati</taxon>
        <taxon>Pseudomonadota</taxon>
        <taxon>Alphaproteobacteria</taxon>
        <taxon>Geminicoccales</taxon>
        <taxon>Geminicoccaceae</taxon>
        <taxon>Benzoatithermus</taxon>
    </lineage>
</organism>
<sequence length="283" mass="30706">MRDGILSIQSAVAYGHVGNSAAVFPLQRLGFEVWPVNTVLFSNHTGYGAWRGRIVGLDWIEEIIEGMAERGAIPRTRAVLSGYLGAPSLGEEVLRTVARVRAVRPDMLYACDPVMGDEGRGFFVRPGIPEFFKERAVPAADIVTPNQFELAWLAGLEIRSLDDALRAAARVRATGPGIVVCTSLVLGDEEELAVLADSAEAGWLVRTPRLPVSLNGTGDAFTALFLGHWLATGRLEATLENAVSAMYALVEATHRAGSRELELVAAQDQLVRPSRRFTAERVR</sequence>
<evidence type="ECO:0000313" key="7">
    <source>
        <dbReference type="EMBL" id="MEK0083787.1"/>
    </source>
</evidence>
<dbReference type="RefSeq" id="WP_418159635.1">
    <property type="nucleotide sequence ID" value="NZ_JBBLZC010000010.1"/>
</dbReference>
<name>A0ABU8XRJ6_9PROT</name>
<dbReference type="Proteomes" id="UP001375743">
    <property type="component" value="Unassembled WGS sequence"/>
</dbReference>
<dbReference type="SUPFAM" id="SSF53613">
    <property type="entry name" value="Ribokinase-like"/>
    <property type="match status" value="1"/>
</dbReference>
<dbReference type="PANTHER" id="PTHR10534">
    <property type="entry name" value="PYRIDOXAL KINASE"/>
    <property type="match status" value="1"/>
</dbReference>
<dbReference type="InterPro" id="IPR013749">
    <property type="entry name" value="PM/HMP-P_kinase-1"/>
</dbReference>
<keyword evidence="3" id="KW-0547">Nucleotide-binding</keyword>
<protein>
    <recommendedName>
        <fullName evidence="1">pyridoxal kinase</fullName>
        <ecNumber evidence="1">2.7.1.35</ecNumber>
    </recommendedName>
</protein>
<dbReference type="CDD" id="cd01173">
    <property type="entry name" value="pyridoxal_pyridoxamine_kinase"/>
    <property type="match status" value="1"/>
</dbReference>
<reference evidence="7 8" key="1">
    <citation type="submission" date="2024-01" db="EMBL/GenBank/DDBJ databases">
        <title>Multi-omics insights into the function and evolution of sodium benzoate biodegradation pathways in Benzoatithermus flavus gen. nov., sp. nov. from hot spring.</title>
        <authorList>
            <person name="Hu C.-J."/>
            <person name="Li W.-J."/>
        </authorList>
    </citation>
    <scope>NUCLEOTIDE SEQUENCE [LARGE SCALE GENOMIC DNA]</scope>
    <source>
        <strain evidence="7 8">SYSU G07066</strain>
    </source>
</reference>